<keyword evidence="5" id="KW-0143">Chaperone</keyword>
<evidence type="ECO:0000256" key="4">
    <source>
        <dbReference type="ARBA" id="ARBA00023136"/>
    </source>
</evidence>
<dbReference type="InterPro" id="IPR001623">
    <property type="entry name" value="DnaJ_domain"/>
</dbReference>
<dbReference type="GO" id="GO:0006457">
    <property type="term" value="P:protein folding"/>
    <property type="evidence" value="ECO:0007669"/>
    <property type="project" value="InterPro"/>
</dbReference>
<comment type="similarity">
    <text evidence="6">Belongs to the DNAJC25 family.</text>
</comment>
<dbReference type="GO" id="GO:0005789">
    <property type="term" value="C:endoplasmic reticulum membrane"/>
    <property type="evidence" value="ECO:0007669"/>
    <property type="project" value="TreeGrafter"/>
</dbReference>
<keyword evidence="3 7" id="KW-1133">Transmembrane helix</keyword>
<name>A0A177BEB0_9BILA</name>
<feature type="signal peptide" evidence="8">
    <location>
        <begin position="1"/>
        <end position="18"/>
    </location>
</feature>
<feature type="transmembrane region" description="Helical" evidence="7">
    <location>
        <begin position="219"/>
        <end position="238"/>
    </location>
</feature>
<sequence length="296" mass="35857">MKWIFFIFICSIFQSSYAELMPKLYCGEANCYDILNAKPNSTRKEIISIFRKLARIWHPDKYKGSNPEDAVKKFSDMTVAYEVLKDEEVRKDYDDMLADPSLYYEHYYRYYRRRIKQDIDIRVVIVFTIILVSLIQYMRDVNNNRTAIKYLSVQPKYRIEAKRIANEQGMLDFMADKKAKRQMSKTEIKKKEQKIIEQIITSKMDIGGSYRPASIKYTFIVQMFFMPYYLVTYIYTFIRWQIRYRILKLEYTDYDKIEVIAGYLKISRAKYNYLDEKKKAEHWAKQLWIHDNFKVL</sequence>
<dbReference type="PANTHER" id="PTHR44176">
    <property type="entry name" value="DNAJ HOMOLOG SUBFAMILY C MEMBER 25"/>
    <property type="match status" value="1"/>
</dbReference>
<keyword evidence="11" id="KW-1185">Reference proteome</keyword>
<evidence type="ECO:0000313" key="10">
    <source>
        <dbReference type="EMBL" id="OAF71894.1"/>
    </source>
</evidence>
<keyword evidence="8" id="KW-0732">Signal</keyword>
<comment type="caution">
    <text evidence="10">The sequence shown here is derived from an EMBL/GenBank/DDBJ whole genome shotgun (WGS) entry which is preliminary data.</text>
</comment>
<keyword evidence="2 7" id="KW-0812">Transmembrane</keyword>
<organism evidence="10 11">
    <name type="scientific">Intoshia linei</name>
    <dbReference type="NCBI Taxonomy" id="1819745"/>
    <lineage>
        <taxon>Eukaryota</taxon>
        <taxon>Metazoa</taxon>
        <taxon>Spiralia</taxon>
        <taxon>Lophotrochozoa</taxon>
        <taxon>Mesozoa</taxon>
        <taxon>Orthonectida</taxon>
        <taxon>Rhopaluridae</taxon>
        <taxon>Intoshia</taxon>
    </lineage>
</organism>
<dbReference type="SMART" id="SM00271">
    <property type="entry name" value="DnaJ"/>
    <property type="match status" value="1"/>
</dbReference>
<evidence type="ECO:0000256" key="5">
    <source>
        <dbReference type="ARBA" id="ARBA00023186"/>
    </source>
</evidence>
<dbReference type="PANTHER" id="PTHR44176:SF1">
    <property type="entry name" value="DNAJ HOMOLOG SUBFAMILY C MEMBER 25"/>
    <property type="match status" value="1"/>
</dbReference>
<evidence type="ECO:0000256" key="7">
    <source>
        <dbReference type="SAM" id="Phobius"/>
    </source>
</evidence>
<dbReference type="PROSITE" id="PS50076">
    <property type="entry name" value="DNAJ_2"/>
    <property type="match status" value="1"/>
</dbReference>
<dbReference type="Proteomes" id="UP000078046">
    <property type="component" value="Unassembled WGS sequence"/>
</dbReference>
<gene>
    <name evidence="10" type="ORF">A3Q56_00332</name>
</gene>
<keyword evidence="4 7" id="KW-0472">Membrane</keyword>
<comment type="subcellular location">
    <subcellularLocation>
        <location evidence="1">Membrane</location>
        <topology evidence="1">Multi-pass membrane protein</topology>
    </subcellularLocation>
</comment>
<proteinExistence type="inferred from homology"/>
<feature type="chain" id="PRO_5008056949" evidence="8">
    <location>
        <begin position="19"/>
        <end position="296"/>
    </location>
</feature>
<evidence type="ECO:0000256" key="1">
    <source>
        <dbReference type="ARBA" id="ARBA00004141"/>
    </source>
</evidence>
<feature type="domain" description="J" evidence="9">
    <location>
        <begin position="30"/>
        <end position="97"/>
    </location>
</feature>
<dbReference type="InterPro" id="IPR044632">
    <property type="entry name" value="DNAJC25-like"/>
</dbReference>
<evidence type="ECO:0000256" key="8">
    <source>
        <dbReference type="SAM" id="SignalP"/>
    </source>
</evidence>
<dbReference type="Pfam" id="PF00226">
    <property type="entry name" value="DnaJ"/>
    <property type="match status" value="1"/>
</dbReference>
<protein>
    <submittedName>
        <fullName evidence="10">DnaJ subfamily C member 25</fullName>
    </submittedName>
</protein>
<evidence type="ECO:0000256" key="6">
    <source>
        <dbReference type="ARBA" id="ARBA00024193"/>
    </source>
</evidence>
<evidence type="ECO:0000256" key="3">
    <source>
        <dbReference type="ARBA" id="ARBA00022989"/>
    </source>
</evidence>
<evidence type="ECO:0000259" key="9">
    <source>
        <dbReference type="PROSITE" id="PS50076"/>
    </source>
</evidence>
<dbReference type="InterPro" id="IPR018253">
    <property type="entry name" value="DnaJ_domain_CS"/>
</dbReference>
<dbReference type="SUPFAM" id="SSF46565">
    <property type="entry name" value="Chaperone J-domain"/>
    <property type="match status" value="1"/>
</dbReference>
<accession>A0A177BEB0</accession>
<dbReference type="InterPro" id="IPR036869">
    <property type="entry name" value="J_dom_sf"/>
</dbReference>
<dbReference type="CDD" id="cd06257">
    <property type="entry name" value="DnaJ"/>
    <property type="match status" value="1"/>
</dbReference>
<dbReference type="Gene3D" id="1.10.287.110">
    <property type="entry name" value="DnaJ domain"/>
    <property type="match status" value="1"/>
</dbReference>
<dbReference type="OrthoDB" id="270167at2759"/>
<evidence type="ECO:0000313" key="11">
    <source>
        <dbReference type="Proteomes" id="UP000078046"/>
    </source>
</evidence>
<dbReference type="PRINTS" id="PR00625">
    <property type="entry name" value="JDOMAIN"/>
</dbReference>
<reference evidence="10 11" key="1">
    <citation type="submission" date="2016-04" db="EMBL/GenBank/DDBJ databases">
        <title>The genome of Intoshia linei affirms orthonectids as highly simplified spiralians.</title>
        <authorList>
            <person name="Mikhailov K.V."/>
            <person name="Slusarev G.S."/>
            <person name="Nikitin M.A."/>
            <person name="Logacheva M.D."/>
            <person name="Penin A."/>
            <person name="Aleoshin V."/>
            <person name="Panchin Y.V."/>
        </authorList>
    </citation>
    <scope>NUCLEOTIDE SEQUENCE [LARGE SCALE GENOMIC DNA]</scope>
    <source>
        <strain evidence="10">Intl2013</strain>
        <tissue evidence="10">Whole animal</tissue>
    </source>
</reference>
<dbReference type="PROSITE" id="PS00636">
    <property type="entry name" value="DNAJ_1"/>
    <property type="match status" value="1"/>
</dbReference>
<dbReference type="EMBL" id="LWCA01000016">
    <property type="protein sequence ID" value="OAF71894.1"/>
    <property type="molecule type" value="Genomic_DNA"/>
</dbReference>
<dbReference type="AlphaFoldDB" id="A0A177BEB0"/>
<evidence type="ECO:0000256" key="2">
    <source>
        <dbReference type="ARBA" id="ARBA00022692"/>
    </source>
</evidence>